<dbReference type="InterPro" id="IPR036188">
    <property type="entry name" value="FAD/NAD-bd_sf"/>
</dbReference>
<reference evidence="2 4" key="2">
    <citation type="submission" date="2016-06" db="EMBL/GenBank/DDBJ databases">
        <authorList>
            <person name="Kjaerup R.B."/>
            <person name="Dalgaard T.S."/>
            <person name="Juul-Madsen H.R."/>
        </authorList>
    </citation>
    <scope>NUCLEOTIDE SEQUENCE [LARGE SCALE GENOMIC DNA]</scope>
    <source>
        <strain evidence="2 4">1245752.6</strain>
    </source>
</reference>
<dbReference type="EMBL" id="LQOY01000019">
    <property type="protein sequence ID" value="ORV95684.1"/>
    <property type="molecule type" value="Genomic_DNA"/>
</dbReference>
<evidence type="ECO:0000313" key="3">
    <source>
        <dbReference type="EMBL" id="ORV95684.1"/>
    </source>
</evidence>
<evidence type="ECO:0008006" key="6">
    <source>
        <dbReference type="Google" id="ProtNLM"/>
    </source>
</evidence>
<dbReference type="EMBL" id="MAEM01000375">
    <property type="protein sequence ID" value="OBS00265.1"/>
    <property type="molecule type" value="Genomic_DNA"/>
</dbReference>
<dbReference type="Proteomes" id="UP000193928">
    <property type="component" value="Unassembled WGS sequence"/>
</dbReference>
<dbReference type="Proteomes" id="UP000093757">
    <property type="component" value="Unassembled WGS sequence"/>
</dbReference>
<reference evidence="3 5" key="1">
    <citation type="submission" date="2016-01" db="EMBL/GenBank/DDBJ databases">
        <title>The new phylogeny of the genus Mycobacterium.</title>
        <authorList>
            <person name="Tarcisio F."/>
            <person name="Conor M."/>
            <person name="Antonella G."/>
            <person name="Elisabetta G."/>
            <person name="Giulia F.S."/>
            <person name="Sara T."/>
            <person name="Anna F."/>
            <person name="Clotilde B."/>
            <person name="Roberto B."/>
            <person name="Veronica D.S."/>
            <person name="Fabio R."/>
            <person name="Monica P."/>
            <person name="Olivier J."/>
            <person name="Enrico T."/>
            <person name="Nicola S."/>
        </authorList>
    </citation>
    <scope>NUCLEOTIDE SEQUENCE [LARGE SCALE GENOMIC DNA]</scope>
    <source>
        <strain evidence="3 5">DSM 44160</strain>
    </source>
</reference>
<dbReference type="AlphaFoldDB" id="A0A1A6BD78"/>
<dbReference type="SUPFAM" id="SSF51971">
    <property type="entry name" value="Nucleotide-binding domain"/>
    <property type="match status" value="1"/>
</dbReference>
<gene>
    <name evidence="2" type="ORF">A9W98_26010</name>
    <name evidence="3" type="ORF">AWC08_14560</name>
</gene>
<evidence type="ECO:0000313" key="2">
    <source>
        <dbReference type="EMBL" id="OBS00265.1"/>
    </source>
</evidence>
<sequence>MPAYDFVVIGAGSAGCAVAGRLADQSSARPADRGRPGASSPRPAIMIGERCAGFPLAAALSSSPFGRV</sequence>
<name>A0A1A6BD78_MYCGO</name>
<evidence type="ECO:0000256" key="1">
    <source>
        <dbReference type="SAM" id="MobiDB-lite"/>
    </source>
</evidence>
<dbReference type="Gene3D" id="3.50.50.60">
    <property type="entry name" value="FAD/NAD(P)-binding domain"/>
    <property type="match status" value="1"/>
</dbReference>
<comment type="caution">
    <text evidence="2">The sequence shown here is derived from an EMBL/GenBank/DDBJ whole genome shotgun (WGS) entry which is preliminary data.</text>
</comment>
<accession>A0A1A6BD78</accession>
<feature type="region of interest" description="Disordered" evidence="1">
    <location>
        <begin position="24"/>
        <end position="44"/>
    </location>
</feature>
<keyword evidence="5" id="KW-1185">Reference proteome</keyword>
<protein>
    <recommendedName>
        <fullName evidence="6">Glucose-methanol-choline oxidoreductase N-terminal domain-containing protein</fullName>
    </recommendedName>
</protein>
<proteinExistence type="predicted"/>
<organism evidence="2 4">
    <name type="scientific">Mycobacterium gordonae</name>
    <dbReference type="NCBI Taxonomy" id="1778"/>
    <lineage>
        <taxon>Bacteria</taxon>
        <taxon>Bacillati</taxon>
        <taxon>Actinomycetota</taxon>
        <taxon>Actinomycetes</taxon>
        <taxon>Mycobacteriales</taxon>
        <taxon>Mycobacteriaceae</taxon>
        <taxon>Mycobacterium</taxon>
    </lineage>
</organism>
<evidence type="ECO:0000313" key="4">
    <source>
        <dbReference type="Proteomes" id="UP000093757"/>
    </source>
</evidence>
<evidence type="ECO:0000313" key="5">
    <source>
        <dbReference type="Proteomes" id="UP000193928"/>
    </source>
</evidence>